<dbReference type="InterPro" id="IPR036864">
    <property type="entry name" value="Zn2-C6_fun-type_DNA-bd_sf"/>
</dbReference>
<dbReference type="GO" id="GO:0003677">
    <property type="term" value="F:DNA binding"/>
    <property type="evidence" value="ECO:0007669"/>
    <property type="project" value="UniProtKB-KW"/>
</dbReference>
<keyword evidence="4" id="KW-0238">DNA-binding</keyword>
<evidence type="ECO:0000259" key="7">
    <source>
        <dbReference type="PROSITE" id="PS50048"/>
    </source>
</evidence>
<dbReference type="PhylomeDB" id="B8MF50"/>
<dbReference type="GO" id="GO:0005634">
    <property type="term" value="C:nucleus"/>
    <property type="evidence" value="ECO:0007669"/>
    <property type="project" value="UniProtKB-SubCell"/>
</dbReference>
<proteinExistence type="predicted"/>
<dbReference type="CDD" id="cd12148">
    <property type="entry name" value="fungal_TF_MHR"/>
    <property type="match status" value="1"/>
</dbReference>
<dbReference type="InParanoid" id="B8MF50"/>
<evidence type="ECO:0000256" key="2">
    <source>
        <dbReference type="ARBA" id="ARBA00022723"/>
    </source>
</evidence>
<dbReference type="InterPro" id="IPR050815">
    <property type="entry name" value="TF_fung"/>
</dbReference>
<organism evidence="8 9">
    <name type="scientific">Talaromyces stipitatus (strain ATCC 10500 / CBS 375.48 / QM 6759 / NRRL 1006)</name>
    <name type="common">Penicillium stipitatum</name>
    <dbReference type="NCBI Taxonomy" id="441959"/>
    <lineage>
        <taxon>Eukaryota</taxon>
        <taxon>Fungi</taxon>
        <taxon>Dikarya</taxon>
        <taxon>Ascomycota</taxon>
        <taxon>Pezizomycotina</taxon>
        <taxon>Eurotiomycetes</taxon>
        <taxon>Eurotiomycetidae</taxon>
        <taxon>Eurotiales</taxon>
        <taxon>Trichocomaceae</taxon>
        <taxon>Talaromyces</taxon>
        <taxon>Talaromyces sect. Talaromyces</taxon>
    </lineage>
</organism>
<evidence type="ECO:0000256" key="3">
    <source>
        <dbReference type="ARBA" id="ARBA00023015"/>
    </source>
</evidence>
<comment type="subcellular location">
    <subcellularLocation>
        <location evidence="1">Nucleus</location>
    </subcellularLocation>
</comment>
<evidence type="ECO:0000313" key="8">
    <source>
        <dbReference type="EMBL" id="EED16149.1"/>
    </source>
</evidence>
<name>B8MF50_TALSN</name>
<dbReference type="CDD" id="cd00067">
    <property type="entry name" value="GAL4"/>
    <property type="match status" value="1"/>
</dbReference>
<keyword evidence="3" id="KW-0805">Transcription regulation</keyword>
<dbReference type="OrthoDB" id="270167at2759"/>
<dbReference type="GO" id="GO:0000981">
    <property type="term" value="F:DNA-binding transcription factor activity, RNA polymerase II-specific"/>
    <property type="evidence" value="ECO:0007669"/>
    <property type="project" value="InterPro"/>
</dbReference>
<dbReference type="Proteomes" id="UP000001745">
    <property type="component" value="Unassembled WGS sequence"/>
</dbReference>
<evidence type="ECO:0000256" key="1">
    <source>
        <dbReference type="ARBA" id="ARBA00004123"/>
    </source>
</evidence>
<evidence type="ECO:0000256" key="6">
    <source>
        <dbReference type="ARBA" id="ARBA00023242"/>
    </source>
</evidence>
<protein>
    <recommendedName>
        <fullName evidence="7">Zn(2)-C6 fungal-type domain-containing protein</fullName>
    </recommendedName>
</protein>
<dbReference type="GeneID" id="8104105"/>
<sequence>MEDCFGDSELSNRSPRVCLNCKARKRKCDKTLPACSRCDRLLLRCEYDSTDSIVADNDFSNISSSLRLISSVFGSWMSWVRNFYLSVQKMHLNSSENFVSTYLVTVHRWFPIIDEERFKDRLESHSYEYDINDFLLLTSIYLIVRRPDEQQRPAIMDDDPYQAVRHFYFHVFADLTSEPSIQFLQSGLLLATYEYGHGLVDAARNTLFSCLSASMLLGLHQTKAPLGVDSAWKRAMKDEATLICWAIVVTDRKLQLPVTKIIDEANLLSDLEVTENKSDGRLSWDHDAYTATSFYRQVQSSVLVGNVLDLILNATDPFSEECQRRFKVLDSQLQCAIHLTLQTETAGQLNSVSEALSLNRSAFFLLNWWQYEHSQKINNEAALLQSRMALESVIRITVETVSDFLPRIYAGWFNGVQCIFLAAVTAMQLDPTNSTRVEELKEMLGIQSLRWNSAAEYLRIL</sequence>
<dbReference type="InterPro" id="IPR001138">
    <property type="entry name" value="Zn2Cys6_DnaBD"/>
</dbReference>
<dbReference type="PROSITE" id="PS50048">
    <property type="entry name" value="ZN2_CY6_FUNGAL_2"/>
    <property type="match status" value="1"/>
</dbReference>
<evidence type="ECO:0000256" key="5">
    <source>
        <dbReference type="ARBA" id="ARBA00023163"/>
    </source>
</evidence>
<evidence type="ECO:0000256" key="4">
    <source>
        <dbReference type="ARBA" id="ARBA00023125"/>
    </source>
</evidence>
<reference evidence="9" key="1">
    <citation type="journal article" date="2015" name="Genome Announc.">
        <title>Genome sequence of the AIDS-associated pathogen Penicillium marneffei (ATCC18224) and its near taxonomic relative Talaromyces stipitatus (ATCC10500).</title>
        <authorList>
            <person name="Nierman W.C."/>
            <person name="Fedorova-Abrams N.D."/>
            <person name="Andrianopoulos A."/>
        </authorList>
    </citation>
    <scope>NUCLEOTIDE SEQUENCE [LARGE SCALE GENOMIC DNA]</scope>
    <source>
        <strain evidence="9">ATCC 10500 / CBS 375.48 / QM 6759 / NRRL 1006</strain>
    </source>
</reference>
<dbReference type="SMART" id="SM00066">
    <property type="entry name" value="GAL4"/>
    <property type="match status" value="1"/>
</dbReference>
<dbReference type="PANTHER" id="PTHR47338">
    <property type="entry name" value="ZN(II)2CYS6 TRANSCRIPTION FACTOR (EUROFUNG)-RELATED"/>
    <property type="match status" value="1"/>
</dbReference>
<evidence type="ECO:0000313" key="9">
    <source>
        <dbReference type="Proteomes" id="UP000001745"/>
    </source>
</evidence>
<keyword evidence="6" id="KW-0539">Nucleus</keyword>
<keyword evidence="5" id="KW-0804">Transcription</keyword>
<feature type="domain" description="Zn(2)-C6 fungal-type" evidence="7">
    <location>
        <begin position="17"/>
        <end position="47"/>
    </location>
</feature>
<gene>
    <name evidence="8" type="ORF">TSTA_012570</name>
</gene>
<dbReference type="Pfam" id="PF00172">
    <property type="entry name" value="Zn_clus"/>
    <property type="match status" value="1"/>
</dbReference>
<dbReference type="OMA" id="PRIYAGW"/>
<accession>B8MF50</accession>
<dbReference type="AlphaFoldDB" id="B8MF50"/>
<keyword evidence="9" id="KW-1185">Reference proteome</keyword>
<dbReference type="PANTHER" id="PTHR47338:SF20">
    <property type="entry name" value="ZN(II)2CYS6 TRANSCRIPTION FACTOR (EUROFUNG)"/>
    <property type="match status" value="1"/>
</dbReference>
<dbReference type="EMBL" id="EQ962656">
    <property type="protein sequence ID" value="EED16149.1"/>
    <property type="molecule type" value="Genomic_DNA"/>
</dbReference>
<dbReference type="PROSITE" id="PS00463">
    <property type="entry name" value="ZN2_CY6_FUNGAL_1"/>
    <property type="match status" value="1"/>
</dbReference>
<dbReference type="SUPFAM" id="SSF57701">
    <property type="entry name" value="Zn2/Cys6 DNA-binding domain"/>
    <property type="match status" value="1"/>
</dbReference>
<dbReference type="GO" id="GO:0008270">
    <property type="term" value="F:zinc ion binding"/>
    <property type="evidence" value="ECO:0007669"/>
    <property type="project" value="InterPro"/>
</dbReference>
<dbReference type="VEuPathDB" id="FungiDB:TSTA_012570"/>
<dbReference type="HOGENOM" id="CLU_042074_0_0_1"/>
<dbReference type="RefSeq" id="XP_002483383.1">
    <property type="nucleotide sequence ID" value="XM_002483338.1"/>
</dbReference>
<dbReference type="STRING" id="441959.B8MF50"/>
<dbReference type="Gene3D" id="4.10.240.10">
    <property type="entry name" value="Zn(2)-C6 fungal-type DNA-binding domain"/>
    <property type="match status" value="1"/>
</dbReference>
<keyword evidence="2" id="KW-0479">Metal-binding</keyword>